<dbReference type="InterPro" id="IPR019887">
    <property type="entry name" value="Tscrpt_reg_AsnC/Lrp_C"/>
</dbReference>
<dbReference type="InterPro" id="IPR011008">
    <property type="entry name" value="Dimeric_a/b-barrel"/>
</dbReference>
<evidence type="ECO:0000256" key="1">
    <source>
        <dbReference type="ARBA" id="ARBA00023015"/>
    </source>
</evidence>
<dbReference type="GO" id="GO:0043565">
    <property type="term" value="F:sequence-specific DNA binding"/>
    <property type="evidence" value="ECO:0007669"/>
    <property type="project" value="InterPro"/>
</dbReference>
<evidence type="ECO:0000313" key="6">
    <source>
        <dbReference type="EMBL" id="CBH95451.1"/>
    </source>
</evidence>
<dbReference type="SUPFAM" id="SSF54909">
    <property type="entry name" value="Dimeric alpha+beta barrel"/>
    <property type="match status" value="1"/>
</dbReference>
<accession>E6PKK0</accession>
<dbReference type="PANTHER" id="PTHR30154">
    <property type="entry name" value="LEUCINE-RESPONSIVE REGULATORY PROTEIN"/>
    <property type="match status" value="1"/>
</dbReference>
<evidence type="ECO:0000259" key="5">
    <source>
        <dbReference type="PROSITE" id="PS50956"/>
    </source>
</evidence>
<dbReference type="EMBL" id="CABM01000005">
    <property type="protein sequence ID" value="CBH95451.1"/>
    <property type="molecule type" value="Genomic_DNA"/>
</dbReference>
<dbReference type="GO" id="GO:0043200">
    <property type="term" value="P:response to amino acid"/>
    <property type="evidence" value="ECO:0007669"/>
    <property type="project" value="TreeGrafter"/>
</dbReference>
<gene>
    <name evidence="6" type="primary">lrp</name>
    <name evidence="6" type="ORF">CARN2_0851</name>
</gene>
<comment type="caution">
    <text evidence="6">The sequence shown here is derived from an EMBL/GenBank/DDBJ whole genome shotgun (WGS) entry which is preliminary data.</text>
</comment>
<proteinExistence type="predicted"/>
<dbReference type="Gene3D" id="3.30.70.920">
    <property type="match status" value="1"/>
</dbReference>
<keyword evidence="3" id="KW-0010">Activator</keyword>
<dbReference type="InterPro" id="IPR036390">
    <property type="entry name" value="WH_DNA-bd_sf"/>
</dbReference>
<dbReference type="InterPro" id="IPR036388">
    <property type="entry name" value="WH-like_DNA-bd_sf"/>
</dbReference>
<name>E6PKK0_9ZZZZ</name>
<keyword evidence="1" id="KW-0805">Transcription regulation</keyword>
<dbReference type="GO" id="GO:0005829">
    <property type="term" value="C:cytosol"/>
    <property type="evidence" value="ECO:0007669"/>
    <property type="project" value="TreeGrafter"/>
</dbReference>
<sequence>MRRKIQEIPKLNAIDRQMLTVLQDDARITALDLSKLVGISPTTVPERIRRMVRDGYILGFEARLNPAKLGAGFLVLVQVCLDPTQPGGYEHFRVAVRQHPEVMECHLVAGEFDVFLKIRTADVASYRAFLARVAPTLPGLRSIRSHVVLEPDRESPRVSIAAV</sequence>
<dbReference type="Gene3D" id="1.10.10.10">
    <property type="entry name" value="Winged helix-like DNA-binding domain superfamily/Winged helix DNA-binding domain"/>
    <property type="match status" value="1"/>
</dbReference>
<protein>
    <submittedName>
        <fullName evidence="6">Leucine-responsive regulatory protein</fullName>
    </submittedName>
</protein>
<reference evidence="6" key="1">
    <citation type="submission" date="2009-10" db="EMBL/GenBank/DDBJ databases">
        <title>Diversity of trophic interactions inside an arsenic-rich microbial ecosystem.</title>
        <authorList>
            <person name="Bertin P.N."/>
            <person name="Heinrich-Salmeron A."/>
            <person name="Pelletier E."/>
            <person name="Goulhen-Chollet F."/>
            <person name="Arsene-Ploetze F."/>
            <person name="Gallien S."/>
            <person name="Calteau A."/>
            <person name="Vallenet D."/>
            <person name="Casiot C."/>
            <person name="Chane-Woon-Ming B."/>
            <person name="Giloteaux L."/>
            <person name="Barakat M."/>
            <person name="Bonnefoy V."/>
            <person name="Bruneel O."/>
            <person name="Chandler M."/>
            <person name="Cleiss J."/>
            <person name="Duran R."/>
            <person name="Elbaz-Poulichet F."/>
            <person name="Fonknechten N."/>
            <person name="Lauga B."/>
            <person name="Mornico D."/>
            <person name="Ortet P."/>
            <person name="Schaeffer C."/>
            <person name="Siguier P."/>
            <person name="Alexander Thil Smith A."/>
            <person name="Van Dorsselaer A."/>
            <person name="Weissenbach J."/>
            <person name="Medigue C."/>
            <person name="Le Paslier D."/>
        </authorList>
    </citation>
    <scope>NUCLEOTIDE SEQUENCE</scope>
</reference>
<dbReference type="PROSITE" id="PS00519">
    <property type="entry name" value="HTH_ASNC_1"/>
    <property type="match status" value="1"/>
</dbReference>
<dbReference type="AlphaFoldDB" id="E6PKK0"/>
<dbReference type="PROSITE" id="PS50956">
    <property type="entry name" value="HTH_ASNC_2"/>
    <property type="match status" value="1"/>
</dbReference>
<dbReference type="InterPro" id="IPR019888">
    <property type="entry name" value="Tscrpt_reg_AsnC-like"/>
</dbReference>
<dbReference type="SUPFAM" id="SSF46785">
    <property type="entry name" value="Winged helix' DNA-binding domain"/>
    <property type="match status" value="1"/>
</dbReference>
<dbReference type="SMART" id="SM00344">
    <property type="entry name" value="HTH_ASNC"/>
    <property type="match status" value="1"/>
</dbReference>
<feature type="domain" description="HTH asnC-type" evidence="5">
    <location>
        <begin position="11"/>
        <end position="72"/>
    </location>
</feature>
<dbReference type="PANTHER" id="PTHR30154:SF0">
    <property type="entry name" value="LEUCINE-RESPONSIVE REGULATORY PROTEIN"/>
    <property type="match status" value="1"/>
</dbReference>
<keyword evidence="4" id="KW-0804">Transcription</keyword>
<dbReference type="InterPro" id="IPR019885">
    <property type="entry name" value="Tscrpt_reg_HTH_AsnC-type_CS"/>
</dbReference>
<evidence type="ECO:0000256" key="3">
    <source>
        <dbReference type="ARBA" id="ARBA00023159"/>
    </source>
</evidence>
<dbReference type="InterPro" id="IPR000485">
    <property type="entry name" value="AsnC-type_HTH_dom"/>
</dbReference>
<dbReference type="Pfam" id="PF13412">
    <property type="entry name" value="HTH_24"/>
    <property type="match status" value="1"/>
</dbReference>
<evidence type="ECO:0000256" key="2">
    <source>
        <dbReference type="ARBA" id="ARBA00023125"/>
    </source>
</evidence>
<organism evidence="6">
    <name type="scientific">mine drainage metagenome</name>
    <dbReference type="NCBI Taxonomy" id="410659"/>
    <lineage>
        <taxon>unclassified sequences</taxon>
        <taxon>metagenomes</taxon>
        <taxon>ecological metagenomes</taxon>
    </lineage>
</organism>
<keyword evidence="2" id="KW-0238">DNA-binding</keyword>
<evidence type="ECO:0000256" key="4">
    <source>
        <dbReference type="ARBA" id="ARBA00023163"/>
    </source>
</evidence>
<dbReference type="Pfam" id="PF01037">
    <property type="entry name" value="AsnC_trans_reg"/>
    <property type="match status" value="1"/>
</dbReference>
<dbReference type="PRINTS" id="PR00033">
    <property type="entry name" value="HTHASNC"/>
</dbReference>